<evidence type="ECO:0000313" key="1">
    <source>
        <dbReference type="EMBL" id="TBU24747.1"/>
    </source>
</evidence>
<organism evidence="1">
    <name type="scientific">Dichomitus squalens</name>
    <dbReference type="NCBI Taxonomy" id="114155"/>
    <lineage>
        <taxon>Eukaryota</taxon>
        <taxon>Fungi</taxon>
        <taxon>Dikarya</taxon>
        <taxon>Basidiomycota</taxon>
        <taxon>Agaricomycotina</taxon>
        <taxon>Agaricomycetes</taxon>
        <taxon>Polyporales</taxon>
        <taxon>Polyporaceae</taxon>
        <taxon>Dichomitus</taxon>
    </lineage>
</organism>
<reference evidence="1" key="1">
    <citation type="submission" date="2019-01" db="EMBL/GenBank/DDBJ databases">
        <title>Draft genome sequences of three monokaryotic isolates of the white-rot basidiomycete fungus Dichomitus squalens.</title>
        <authorList>
            <consortium name="DOE Joint Genome Institute"/>
            <person name="Lopez S.C."/>
            <person name="Andreopoulos B."/>
            <person name="Pangilinan J."/>
            <person name="Lipzen A."/>
            <person name="Riley R."/>
            <person name="Ahrendt S."/>
            <person name="Ng V."/>
            <person name="Barry K."/>
            <person name="Daum C."/>
            <person name="Grigoriev I.V."/>
            <person name="Hilden K.S."/>
            <person name="Makela M.R."/>
            <person name="de Vries R.P."/>
        </authorList>
    </citation>
    <scope>NUCLEOTIDE SEQUENCE [LARGE SCALE GENOMIC DNA]</scope>
    <source>
        <strain evidence="1">OM18370.1</strain>
    </source>
</reference>
<accession>A0A4Q9MDS6</accession>
<gene>
    <name evidence="1" type="ORF">BD311DRAFT_765911</name>
</gene>
<proteinExistence type="predicted"/>
<dbReference type="PROSITE" id="PS51257">
    <property type="entry name" value="PROKAR_LIPOPROTEIN"/>
    <property type="match status" value="1"/>
</dbReference>
<dbReference type="Proteomes" id="UP000292957">
    <property type="component" value="Unassembled WGS sequence"/>
</dbReference>
<name>A0A4Q9MDS6_9APHY</name>
<protein>
    <submittedName>
        <fullName evidence="1">Uncharacterized protein</fullName>
    </submittedName>
</protein>
<dbReference type="AlphaFoldDB" id="A0A4Q9MDS6"/>
<sequence length="76" mass="8321">MMRPNAPGATLATFGISVSCSSTRLPGTLSSPYLTYRSSEPVRSTEIWTATVYLDRHANLSLPRLLDGLLRLNVEP</sequence>
<dbReference type="EMBL" id="ML143473">
    <property type="protein sequence ID" value="TBU24747.1"/>
    <property type="molecule type" value="Genomic_DNA"/>
</dbReference>